<feature type="compositionally biased region" description="Acidic residues" evidence="1">
    <location>
        <begin position="83"/>
        <end position="98"/>
    </location>
</feature>
<evidence type="ECO:0000313" key="3">
    <source>
        <dbReference type="EMBL" id="STO09226.1"/>
    </source>
</evidence>
<evidence type="ECO:0000256" key="1">
    <source>
        <dbReference type="SAM" id="MobiDB-lite"/>
    </source>
</evidence>
<dbReference type="Proteomes" id="UP000254060">
    <property type="component" value="Unassembled WGS sequence"/>
</dbReference>
<organism evidence="3 4">
    <name type="scientific">Exiguobacterium aurantiacum</name>
    <dbReference type="NCBI Taxonomy" id="33987"/>
    <lineage>
        <taxon>Bacteria</taxon>
        <taxon>Bacillati</taxon>
        <taxon>Bacillota</taxon>
        <taxon>Bacilli</taxon>
        <taxon>Bacillales</taxon>
        <taxon>Bacillales Family XII. Incertae Sedis</taxon>
        <taxon>Exiguobacterium</taxon>
    </lineage>
</organism>
<feature type="transmembrane region" description="Helical" evidence="2">
    <location>
        <begin position="37"/>
        <end position="59"/>
    </location>
</feature>
<dbReference type="OrthoDB" id="2664546at2"/>
<keyword evidence="2" id="KW-1133">Transmembrane helix</keyword>
<dbReference type="EMBL" id="UGGP01000001">
    <property type="protein sequence ID" value="STO09226.1"/>
    <property type="molecule type" value="Genomic_DNA"/>
</dbReference>
<sequence>MLENVLAFSGLGLMIGGVLYGLISIYRYFIKKNITPFPIILGGSIFLVGVWLTFILGILENNKQEAASDSGQGNIVSITEEIEEAEKDESVAENEESDDGGRSLAPTIEEFMREVKVKDPVSNYKDYMASYELKTNRGYSIYNQKFDEVTIDGKNIVIVYNNNSIIEVETEKDIDQVKDERVEKIQEELTTTISGTTDMGTDAISLEEGFAVVESTYNGSGNFAVVLQDAQGNMLDLLANEIGSYTGKSFVWIKETGDYYLNINGNQGNWDIKIMQYRPLEIENLPGNLEGNGDDVIFFELNQGSYQITLTHNGDSNFAVTVNAADLLVNEIGNYEGSQRHSFENSSTYVFVVKADGDWTITVKE</sequence>
<feature type="region of interest" description="Disordered" evidence="1">
    <location>
        <begin position="83"/>
        <end position="103"/>
    </location>
</feature>
<evidence type="ECO:0000313" key="4">
    <source>
        <dbReference type="Proteomes" id="UP000254060"/>
    </source>
</evidence>
<gene>
    <name evidence="3" type="ORF">NCTC13163_02643</name>
</gene>
<proteinExistence type="predicted"/>
<dbReference type="STRING" id="1397694.GCA_000702585_00068"/>
<dbReference type="AlphaFoldDB" id="A0A377FXJ3"/>
<keyword evidence="2" id="KW-0472">Membrane</keyword>
<evidence type="ECO:0000256" key="2">
    <source>
        <dbReference type="SAM" id="Phobius"/>
    </source>
</evidence>
<protein>
    <submittedName>
        <fullName evidence="3">Uncharacterized protein</fullName>
    </submittedName>
</protein>
<keyword evidence="2" id="KW-0812">Transmembrane</keyword>
<reference evidence="3 4" key="1">
    <citation type="submission" date="2018-06" db="EMBL/GenBank/DDBJ databases">
        <authorList>
            <consortium name="Pathogen Informatics"/>
            <person name="Doyle S."/>
        </authorList>
    </citation>
    <scope>NUCLEOTIDE SEQUENCE [LARGE SCALE GENOMIC DNA]</scope>
    <source>
        <strain evidence="3 4">NCTC13163</strain>
    </source>
</reference>
<name>A0A377FXJ3_9BACL</name>
<feature type="transmembrane region" description="Helical" evidence="2">
    <location>
        <begin position="6"/>
        <end position="30"/>
    </location>
</feature>
<accession>A0A377FXJ3</accession>
<dbReference type="RefSeq" id="WP_029333696.1">
    <property type="nucleotide sequence ID" value="NZ_UGGP01000001.1"/>
</dbReference>